<feature type="transmembrane region" description="Helical" evidence="2">
    <location>
        <begin position="63"/>
        <end position="83"/>
    </location>
</feature>
<sequence length="896" mass="96827">MVCHTNISSPPTSRRSRPRLPDHHDAESIFERRRRNCRANINCQQPRPTNHNKYFWRGVRQSVVLIATFIILLYGAFTLYAFAFKTMTNAICPTIPHNRSELVVDATTCPAPVQCPTPVECPAPIRPTFYYTPIQTNDTALHEESGFYQNLLVRFGNILELVLGPEMPDPGLVDYCTSAAYVDAPGCHAVLVAYRYRYTVEQLYGRPEPALISGARSWLLRQFLPQKPPIPHWPSTESKNSNNRLYNSVFAIAIVSALARGFIRRTVKTTPIPHQATTPVQGGHDATRSSNCLNGDQQKIELDAQTETETSCTCAEIPKRRACHVHPWRFSRRRSLLVPAAVRCSAASAASFVPSAVTLPPIPADTQTILNPAHTLTTPNLTHTQSTPAQALSVLALTQATLANTQPILAHAELTAARTRSAPARAQPVPALILSTPPHTLLLIARPQDILVSSHSSHSAKSSQADLECVEGAYDAALSCSKVSAPVVQASLPTSASTTVLDRSLRSGTLEMNDPSVSPYVLLVAASGFSATKFYLTPSVFVGKYTTYATVGRVHVSPAHVLVRFYPPQSWALVARSCTAFSPRTLEEAFIHMPRGAALTIGSHQTALVRMSRLGTAANISPLSPGSEAFTCPLTITCATPDASCPHEALGFFVLLSVLRIATWQSNYPPHSLPSPDPTDACASSPLEDAKLCSALLGVIAFCSRLLIETHAGKSSSSADKSASPHSFLFYDDGSVPVNRSSSTASLAVEGIASVKSDSVSAGVVQLDPSDVALDQGAYSSGSKGEGRLGDPGGLRVPAVPGEAGSPLQRIVPLVVARLPLDVLTKYVTLRRIRGTAAGPDIGYERAVERLMERQTRDKVRRERFEALCRPLVHATLRHRQARAMEILGEPTFARG</sequence>
<accession>A0A0D7A1J0</accession>
<reference evidence="3 4" key="1">
    <citation type="journal article" date="2015" name="Fungal Genet. Biol.">
        <title>Evolution of novel wood decay mechanisms in Agaricales revealed by the genome sequences of Fistulina hepatica and Cylindrobasidium torrendii.</title>
        <authorList>
            <person name="Floudas D."/>
            <person name="Held B.W."/>
            <person name="Riley R."/>
            <person name="Nagy L.G."/>
            <person name="Koehler G."/>
            <person name="Ransdell A.S."/>
            <person name="Younus H."/>
            <person name="Chow J."/>
            <person name="Chiniquy J."/>
            <person name="Lipzen A."/>
            <person name="Tritt A."/>
            <person name="Sun H."/>
            <person name="Haridas S."/>
            <person name="LaButti K."/>
            <person name="Ohm R.A."/>
            <person name="Kues U."/>
            <person name="Blanchette R.A."/>
            <person name="Grigoriev I.V."/>
            <person name="Minto R.E."/>
            <person name="Hibbett D.S."/>
        </authorList>
    </citation>
    <scope>NUCLEOTIDE SEQUENCE [LARGE SCALE GENOMIC DNA]</scope>
    <source>
        <strain evidence="3 4">ATCC 64428</strain>
    </source>
</reference>
<name>A0A0D7A1J0_9AGAR</name>
<dbReference type="Proteomes" id="UP000054144">
    <property type="component" value="Unassembled WGS sequence"/>
</dbReference>
<keyword evidence="4" id="KW-1185">Reference proteome</keyword>
<dbReference type="AlphaFoldDB" id="A0A0D7A1J0"/>
<keyword evidence="2" id="KW-0472">Membrane</keyword>
<gene>
    <name evidence="3" type="ORF">FISHEDRAFT_77304</name>
</gene>
<evidence type="ECO:0000256" key="2">
    <source>
        <dbReference type="SAM" id="Phobius"/>
    </source>
</evidence>
<keyword evidence="2" id="KW-0812">Transmembrane</keyword>
<keyword evidence="2" id="KW-1133">Transmembrane helix</keyword>
<evidence type="ECO:0000313" key="4">
    <source>
        <dbReference type="Proteomes" id="UP000054144"/>
    </source>
</evidence>
<organism evidence="3 4">
    <name type="scientific">Fistulina hepatica ATCC 64428</name>
    <dbReference type="NCBI Taxonomy" id="1128425"/>
    <lineage>
        <taxon>Eukaryota</taxon>
        <taxon>Fungi</taxon>
        <taxon>Dikarya</taxon>
        <taxon>Basidiomycota</taxon>
        <taxon>Agaricomycotina</taxon>
        <taxon>Agaricomycetes</taxon>
        <taxon>Agaricomycetidae</taxon>
        <taxon>Agaricales</taxon>
        <taxon>Fistulinaceae</taxon>
        <taxon>Fistulina</taxon>
    </lineage>
</organism>
<evidence type="ECO:0000256" key="1">
    <source>
        <dbReference type="SAM" id="MobiDB-lite"/>
    </source>
</evidence>
<protein>
    <submittedName>
        <fullName evidence="3">Uncharacterized protein</fullName>
    </submittedName>
</protein>
<dbReference type="EMBL" id="KN882067">
    <property type="protein sequence ID" value="KIY44683.1"/>
    <property type="molecule type" value="Genomic_DNA"/>
</dbReference>
<feature type="region of interest" description="Disordered" evidence="1">
    <location>
        <begin position="1"/>
        <end position="23"/>
    </location>
</feature>
<proteinExistence type="predicted"/>
<evidence type="ECO:0000313" key="3">
    <source>
        <dbReference type="EMBL" id="KIY44683.1"/>
    </source>
</evidence>